<dbReference type="PROSITE" id="PS51257">
    <property type="entry name" value="PROKAR_LIPOPROTEIN"/>
    <property type="match status" value="1"/>
</dbReference>
<organism evidence="3">
    <name type="scientific">Pseudo-nitzschia australis</name>
    <dbReference type="NCBI Taxonomy" id="44445"/>
    <lineage>
        <taxon>Eukaryota</taxon>
        <taxon>Sar</taxon>
        <taxon>Stramenopiles</taxon>
        <taxon>Ochrophyta</taxon>
        <taxon>Bacillariophyta</taxon>
        <taxon>Bacillariophyceae</taxon>
        <taxon>Bacillariophycidae</taxon>
        <taxon>Bacillariales</taxon>
        <taxon>Bacillariaceae</taxon>
        <taxon>Pseudo-nitzschia</taxon>
    </lineage>
</organism>
<name>A0A7S4ANL8_9STRA</name>
<feature type="region of interest" description="Disordered" evidence="1">
    <location>
        <begin position="128"/>
        <end position="166"/>
    </location>
</feature>
<evidence type="ECO:0000256" key="2">
    <source>
        <dbReference type="SAM" id="SignalP"/>
    </source>
</evidence>
<keyword evidence="2" id="KW-0732">Signal</keyword>
<sequence>MRILVHYLIAIAALLSCVVDYAKSFPSQWVSCSRRTHVRGNGRNALVSGSPRLVSLNDDNDNDCLDDEGESSTKWTMEEDWALVDNLPLFTVSTGAETKTFWTQLWSANPLLFSTKQTEDLHRRTLELQQKRGTSTSSIEQQTIKKSNSSNSNGDGSQGSRSSLVFGDSPPVLENWKIDPEQQDNRVVGQVGSGKTGGRRTIWFHYHSIGRLEGDPFVGKYDSSSAVCLFPGGYIEAVGGRIYELGQPMLLEEWGKKDDASKIIGSTDAGFGRGDDNSSSRWWLPGSTAAISALVSSTILSACIGYGAGLSIIQDQPSQYRANTQQPTPTMVTVGNSGVKMLPQSSSSTVAAATKSFTIKSAPDLSSKPSTEEIRANAQYRVLREERLLKKITQRLEIDKQNLKQLDADQQSSGLRP</sequence>
<dbReference type="AlphaFoldDB" id="A0A7S4ANL8"/>
<feature type="chain" id="PRO_5031186158" description="Peptidylprolyl isomerase" evidence="2">
    <location>
        <begin position="25"/>
        <end position="417"/>
    </location>
</feature>
<gene>
    <name evidence="3" type="ORF">PAUS00366_LOCUS14537</name>
</gene>
<proteinExistence type="predicted"/>
<reference evidence="3" key="1">
    <citation type="submission" date="2021-01" db="EMBL/GenBank/DDBJ databases">
        <authorList>
            <person name="Corre E."/>
            <person name="Pelletier E."/>
            <person name="Niang G."/>
            <person name="Scheremetjew M."/>
            <person name="Finn R."/>
            <person name="Kale V."/>
            <person name="Holt S."/>
            <person name="Cochrane G."/>
            <person name="Meng A."/>
            <person name="Brown T."/>
            <person name="Cohen L."/>
        </authorList>
    </citation>
    <scope>NUCLEOTIDE SEQUENCE</scope>
    <source>
        <strain evidence="3">10249 10 AB</strain>
    </source>
</reference>
<evidence type="ECO:0000313" key="3">
    <source>
        <dbReference type="EMBL" id="CAE0721782.1"/>
    </source>
</evidence>
<feature type="compositionally biased region" description="Low complexity" evidence="1">
    <location>
        <begin position="147"/>
        <end position="163"/>
    </location>
</feature>
<accession>A0A7S4ANL8</accession>
<feature type="compositionally biased region" description="Polar residues" evidence="1">
    <location>
        <begin position="131"/>
        <end position="146"/>
    </location>
</feature>
<protein>
    <recommendedName>
        <fullName evidence="4">Peptidylprolyl isomerase</fullName>
    </recommendedName>
</protein>
<dbReference type="EMBL" id="HBIX01020659">
    <property type="protein sequence ID" value="CAE0721782.1"/>
    <property type="molecule type" value="Transcribed_RNA"/>
</dbReference>
<evidence type="ECO:0000256" key="1">
    <source>
        <dbReference type="SAM" id="MobiDB-lite"/>
    </source>
</evidence>
<feature type="signal peptide" evidence="2">
    <location>
        <begin position="1"/>
        <end position="24"/>
    </location>
</feature>
<evidence type="ECO:0008006" key="4">
    <source>
        <dbReference type="Google" id="ProtNLM"/>
    </source>
</evidence>